<sequence length="286" mass="31725">MPNPIPESELIINPDGSIYHLRLKPEQVAETVITVGDPNRVSKVSSRFDRLELQTAHREFVSHTGWYKGKRISVISTGMGTDNIEIFMTELDALFNVDFKSRQPKPSHKRIDIVRIGTSGSMQSDLPEGSLLASTMAVGLDTLMAFYDIPQTVLESQISNHVQKCLDLPFLPYCVAGSEKLLAKIGEDLPSGITVTCPGFFGPQGREVRLKPRIPKIFNLLGDNPFQKHAFTNFEMETAGYYAMGKMLGHEVLSMNAIVANRISGNFSSSPDRIIDQLITTVLEKI</sequence>
<evidence type="ECO:0000259" key="1">
    <source>
        <dbReference type="Pfam" id="PF01048"/>
    </source>
</evidence>
<dbReference type="Proteomes" id="UP000036520">
    <property type="component" value="Chromosome"/>
</dbReference>
<dbReference type="PANTHER" id="PTHR43691:SF15">
    <property type="entry name" value="PHOSPHORYLASE, PUTATIVE-RELATED"/>
    <property type="match status" value="1"/>
</dbReference>
<dbReference type="Gene3D" id="3.40.50.1580">
    <property type="entry name" value="Nucleoside phosphorylase domain"/>
    <property type="match status" value="1"/>
</dbReference>
<dbReference type="SUPFAM" id="SSF53167">
    <property type="entry name" value="Purine and uridine phosphorylases"/>
    <property type="match status" value="1"/>
</dbReference>
<dbReference type="RefSeq" id="WP_048641714.1">
    <property type="nucleotide sequence ID" value="NZ_CAXBGM010000147.1"/>
</dbReference>
<dbReference type="KEGG" id="camu:CA2015_1949"/>
<dbReference type="Pfam" id="PF01048">
    <property type="entry name" value="PNP_UDP_1"/>
    <property type="match status" value="1"/>
</dbReference>
<dbReference type="STRING" id="320787.CA2015_1949"/>
<organism evidence="2 3">
    <name type="scientific">Cyclobacterium amurskyense</name>
    <dbReference type="NCBI Taxonomy" id="320787"/>
    <lineage>
        <taxon>Bacteria</taxon>
        <taxon>Pseudomonadati</taxon>
        <taxon>Bacteroidota</taxon>
        <taxon>Cytophagia</taxon>
        <taxon>Cytophagales</taxon>
        <taxon>Cyclobacteriaceae</taxon>
        <taxon>Cyclobacterium</taxon>
    </lineage>
</organism>
<dbReference type="GO" id="GO:0004850">
    <property type="term" value="F:uridine phosphorylase activity"/>
    <property type="evidence" value="ECO:0007669"/>
    <property type="project" value="TreeGrafter"/>
</dbReference>
<dbReference type="OrthoDB" id="9772602at2"/>
<dbReference type="GO" id="GO:0005829">
    <property type="term" value="C:cytosol"/>
    <property type="evidence" value="ECO:0007669"/>
    <property type="project" value="TreeGrafter"/>
</dbReference>
<feature type="domain" description="Nucleoside phosphorylase" evidence="1">
    <location>
        <begin position="32"/>
        <end position="259"/>
    </location>
</feature>
<gene>
    <name evidence="2" type="ORF">CA2015_1949</name>
</gene>
<proteinExistence type="predicted"/>
<dbReference type="PANTHER" id="PTHR43691">
    <property type="entry name" value="URIDINE PHOSPHORYLASE"/>
    <property type="match status" value="1"/>
</dbReference>
<evidence type="ECO:0000313" key="2">
    <source>
        <dbReference type="EMBL" id="AKP51376.1"/>
    </source>
</evidence>
<dbReference type="AlphaFoldDB" id="A0A0H4PA87"/>
<dbReference type="CDD" id="cd00436">
    <property type="entry name" value="UP_TbUP-like"/>
    <property type="match status" value="1"/>
</dbReference>
<dbReference type="InterPro" id="IPR035994">
    <property type="entry name" value="Nucleoside_phosphorylase_sf"/>
</dbReference>
<dbReference type="GO" id="GO:0006218">
    <property type="term" value="P:uridine catabolic process"/>
    <property type="evidence" value="ECO:0007669"/>
    <property type="project" value="TreeGrafter"/>
</dbReference>
<dbReference type="InterPro" id="IPR000845">
    <property type="entry name" value="Nucleoside_phosphorylase_d"/>
</dbReference>
<dbReference type="PATRIC" id="fig|320787.5.peg.2149"/>
<keyword evidence="3" id="KW-1185">Reference proteome</keyword>
<evidence type="ECO:0000313" key="3">
    <source>
        <dbReference type="Proteomes" id="UP000036520"/>
    </source>
</evidence>
<protein>
    <submittedName>
        <fullName evidence="2">Purine nucleoside phosphorylase</fullName>
    </submittedName>
</protein>
<name>A0A0H4PA87_9BACT</name>
<accession>A0A0H4PA87</accession>
<reference evidence="2 3" key="1">
    <citation type="submission" date="2015-07" db="EMBL/GenBank/DDBJ databases">
        <authorList>
            <person name="Kim K.M."/>
        </authorList>
    </citation>
    <scope>NUCLEOTIDE SEQUENCE [LARGE SCALE GENOMIC DNA]</scope>
    <source>
        <strain evidence="2 3">KCTC 12363</strain>
    </source>
</reference>
<dbReference type="EMBL" id="CP012040">
    <property type="protein sequence ID" value="AKP51376.1"/>
    <property type="molecule type" value="Genomic_DNA"/>
</dbReference>